<evidence type="ECO:0000259" key="10">
    <source>
        <dbReference type="PROSITE" id="PS51198"/>
    </source>
</evidence>
<accession>A0A2X3W3Q3</accession>
<gene>
    <name evidence="11" type="ORF">NCTC12278_00086</name>
</gene>
<feature type="domain" description="UvrD-like helicase ATP-binding" evidence="10">
    <location>
        <begin position="13"/>
        <end position="343"/>
    </location>
</feature>
<feature type="binding site" evidence="9">
    <location>
        <begin position="34"/>
        <end position="41"/>
    </location>
    <ligand>
        <name>ATP</name>
        <dbReference type="ChEBI" id="CHEBI:30616"/>
    </ligand>
</feature>
<proteinExistence type="predicted"/>
<sequence>MTYTISPENKQLELDIQQEINECLDNFESFCFDAGAGAGKTYALQKSIEHILKTRGENLKLSNQKILCITYTNAAKNEILDRVGKNTSVVVSTIHEFLWGFIAIQQELLTEEHKKKIREELSGIEQKISENSLSSHVNQIEFQKVICNEDFLKVFYNTPSSPAVDFKAAILAYSDYFEKDGLLKNISKFRSLVSHINNKYKLEIALTEIENKKSGKIIYNPIRNKDKLENYVISHDTLLLYCKNIITSHNLLKRLFSDRYPYILVDEYQDTDEKVVAIINSVREYSNSKKNLVVGFFGDSLQNIYGSGVGVLPNKEEYKSIEKIFNRRSSKQIVELIEKIRNDNFGQQSIYSDFDNGSYNFYIAGEDFSLDTFLQENSLANNTSCLLMKNDDISKARGFDEILSVLKKFPRFSGTSYENVTNEFLQQNLQHMGWFLREILTFIDFIQKTGDDNSTVREIVQFVTSYKSTLTFAEMKQFISSSRKINLSKLTINECLDDIANIRERISGEDILRKIFAIDDTADNILVNIKNRAYDYFYYFQDSEEEMEREMSVIDEFFNLDVSQFIKWYNYIFDDLKNKGISYYTLHGSKGLEFDNVVVVLQDKFARKTDYCKYFFKNYNSTTFEDNRFQEIRNLLYVACSRAKINLHVIYISNTYEDVLENIGNIFGDVQKLT</sequence>
<evidence type="ECO:0000256" key="1">
    <source>
        <dbReference type="ARBA" id="ARBA00022741"/>
    </source>
</evidence>
<dbReference type="SUPFAM" id="SSF52540">
    <property type="entry name" value="P-loop containing nucleoside triphosphate hydrolases"/>
    <property type="match status" value="1"/>
</dbReference>
<organism evidence="11 12">
    <name type="scientific">Streptococcus ferus</name>
    <dbReference type="NCBI Taxonomy" id="1345"/>
    <lineage>
        <taxon>Bacteria</taxon>
        <taxon>Bacillati</taxon>
        <taxon>Bacillota</taxon>
        <taxon>Bacilli</taxon>
        <taxon>Lactobacillales</taxon>
        <taxon>Streptococcaceae</taxon>
        <taxon>Streptococcus</taxon>
    </lineage>
</organism>
<keyword evidence="5" id="KW-0413">Isomerase</keyword>
<name>A0A2X3W3Q3_9STRE</name>
<keyword evidence="3 9" id="KW-0347">Helicase</keyword>
<dbReference type="Pfam" id="PF00580">
    <property type="entry name" value="UvrD-helicase"/>
    <property type="match status" value="1"/>
</dbReference>
<evidence type="ECO:0000256" key="2">
    <source>
        <dbReference type="ARBA" id="ARBA00022801"/>
    </source>
</evidence>
<comment type="catalytic activity">
    <reaction evidence="8">
        <text>ATP + H2O = ADP + phosphate + H(+)</text>
        <dbReference type="Rhea" id="RHEA:13065"/>
        <dbReference type="ChEBI" id="CHEBI:15377"/>
        <dbReference type="ChEBI" id="CHEBI:15378"/>
        <dbReference type="ChEBI" id="CHEBI:30616"/>
        <dbReference type="ChEBI" id="CHEBI:43474"/>
        <dbReference type="ChEBI" id="CHEBI:456216"/>
        <dbReference type="EC" id="5.6.2.4"/>
    </reaction>
</comment>
<evidence type="ECO:0000256" key="3">
    <source>
        <dbReference type="ARBA" id="ARBA00022806"/>
    </source>
</evidence>
<dbReference type="InterPro" id="IPR000212">
    <property type="entry name" value="DNA_helicase_UvrD/REP"/>
</dbReference>
<keyword evidence="4 9" id="KW-0067">ATP-binding</keyword>
<dbReference type="RefSeq" id="WP_018031059.1">
    <property type="nucleotide sequence ID" value="NZ_LS483343.1"/>
</dbReference>
<evidence type="ECO:0000256" key="6">
    <source>
        <dbReference type="ARBA" id="ARBA00034617"/>
    </source>
</evidence>
<dbReference type="Proteomes" id="UP000249495">
    <property type="component" value="Chromosome 1"/>
</dbReference>
<keyword evidence="2 9" id="KW-0378">Hydrolase</keyword>
<dbReference type="Gene3D" id="3.40.50.300">
    <property type="entry name" value="P-loop containing nucleotide triphosphate hydrolases"/>
    <property type="match status" value="2"/>
</dbReference>
<dbReference type="GO" id="GO:0003677">
    <property type="term" value="F:DNA binding"/>
    <property type="evidence" value="ECO:0007669"/>
    <property type="project" value="InterPro"/>
</dbReference>
<dbReference type="KEGG" id="sfer:NCTC12278_00086"/>
<dbReference type="InterPro" id="IPR027417">
    <property type="entry name" value="P-loop_NTPase"/>
</dbReference>
<dbReference type="GO" id="GO:0043138">
    <property type="term" value="F:3'-5' DNA helicase activity"/>
    <property type="evidence" value="ECO:0007669"/>
    <property type="project" value="UniProtKB-EC"/>
</dbReference>
<dbReference type="EMBL" id="LS483343">
    <property type="protein sequence ID" value="SQF39026.1"/>
    <property type="molecule type" value="Genomic_DNA"/>
</dbReference>
<protein>
    <recommendedName>
        <fullName evidence="7">DNA 3'-5' helicase</fullName>
        <ecNumber evidence="7">5.6.2.4</ecNumber>
    </recommendedName>
</protein>
<dbReference type="PANTHER" id="PTHR11070:SF3">
    <property type="entry name" value="DNA 3'-5' HELICASE"/>
    <property type="match status" value="1"/>
</dbReference>
<reference evidence="11 12" key="1">
    <citation type="submission" date="2018-06" db="EMBL/GenBank/DDBJ databases">
        <authorList>
            <consortium name="Pathogen Informatics"/>
            <person name="Doyle S."/>
        </authorList>
    </citation>
    <scope>NUCLEOTIDE SEQUENCE [LARGE SCALE GENOMIC DNA]</scope>
    <source>
        <strain evidence="11 12">NCTC12278</strain>
    </source>
</reference>
<dbReference type="InterPro" id="IPR014017">
    <property type="entry name" value="DNA_helicase_UvrD-like_C"/>
</dbReference>
<dbReference type="GO" id="GO:0016887">
    <property type="term" value="F:ATP hydrolysis activity"/>
    <property type="evidence" value="ECO:0007669"/>
    <property type="project" value="RHEA"/>
</dbReference>
<dbReference type="Pfam" id="PF13361">
    <property type="entry name" value="UvrD_C"/>
    <property type="match status" value="1"/>
</dbReference>
<evidence type="ECO:0000256" key="4">
    <source>
        <dbReference type="ARBA" id="ARBA00022840"/>
    </source>
</evidence>
<evidence type="ECO:0000256" key="5">
    <source>
        <dbReference type="ARBA" id="ARBA00023235"/>
    </source>
</evidence>
<evidence type="ECO:0000256" key="9">
    <source>
        <dbReference type="PROSITE-ProRule" id="PRU00560"/>
    </source>
</evidence>
<dbReference type="AlphaFoldDB" id="A0A2X3W3Q3"/>
<dbReference type="InterPro" id="IPR014016">
    <property type="entry name" value="UvrD-like_ATP-bd"/>
</dbReference>
<keyword evidence="12" id="KW-1185">Reference proteome</keyword>
<dbReference type="GO" id="GO:0000725">
    <property type="term" value="P:recombinational repair"/>
    <property type="evidence" value="ECO:0007669"/>
    <property type="project" value="TreeGrafter"/>
</dbReference>
<dbReference type="OrthoDB" id="9765670at2"/>
<evidence type="ECO:0000256" key="8">
    <source>
        <dbReference type="ARBA" id="ARBA00048988"/>
    </source>
</evidence>
<dbReference type="GO" id="GO:0005524">
    <property type="term" value="F:ATP binding"/>
    <property type="evidence" value="ECO:0007669"/>
    <property type="project" value="UniProtKB-UniRule"/>
</dbReference>
<dbReference type="GO" id="GO:0005829">
    <property type="term" value="C:cytosol"/>
    <property type="evidence" value="ECO:0007669"/>
    <property type="project" value="TreeGrafter"/>
</dbReference>
<dbReference type="PROSITE" id="PS51198">
    <property type="entry name" value="UVRD_HELICASE_ATP_BIND"/>
    <property type="match status" value="1"/>
</dbReference>
<dbReference type="STRING" id="1123303.GCA_000372425_01752"/>
<dbReference type="Gene3D" id="1.10.486.10">
    <property type="entry name" value="PCRA, domain 4"/>
    <property type="match status" value="1"/>
</dbReference>
<evidence type="ECO:0000256" key="7">
    <source>
        <dbReference type="ARBA" id="ARBA00034808"/>
    </source>
</evidence>
<evidence type="ECO:0000313" key="11">
    <source>
        <dbReference type="EMBL" id="SQF39026.1"/>
    </source>
</evidence>
<dbReference type="EC" id="5.6.2.4" evidence="7"/>
<dbReference type="PANTHER" id="PTHR11070">
    <property type="entry name" value="UVRD / RECB / PCRA DNA HELICASE FAMILY MEMBER"/>
    <property type="match status" value="1"/>
</dbReference>
<keyword evidence="1 9" id="KW-0547">Nucleotide-binding</keyword>
<comment type="catalytic activity">
    <reaction evidence="6">
        <text>Couples ATP hydrolysis with the unwinding of duplex DNA by translocating in the 3'-5' direction.</text>
        <dbReference type="EC" id="5.6.2.4"/>
    </reaction>
</comment>
<evidence type="ECO:0000313" key="12">
    <source>
        <dbReference type="Proteomes" id="UP000249495"/>
    </source>
</evidence>